<dbReference type="InterPro" id="IPR058017">
    <property type="entry name" value="At3g28540-like_C"/>
</dbReference>
<dbReference type="PROSITE" id="PS00674">
    <property type="entry name" value="AAA"/>
    <property type="match status" value="1"/>
</dbReference>
<dbReference type="InterPro" id="IPR003960">
    <property type="entry name" value="ATPase_AAA_CS"/>
</dbReference>
<gene>
    <name evidence="9" type="ORF">V6N11_021110</name>
</gene>
<evidence type="ECO:0000256" key="3">
    <source>
        <dbReference type="ARBA" id="ARBA00022801"/>
    </source>
</evidence>
<dbReference type="Gene3D" id="6.10.280.40">
    <property type="match status" value="1"/>
</dbReference>
<comment type="caution">
    <text evidence="9">The sequence shown here is derived from an EMBL/GenBank/DDBJ whole genome shotgun (WGS) entry which is preliminary data.</text>
</comment>
<evidence type="ECO:0000259" key="8">
    <source>
        <dbReference type="SMART" id="SM00382"/>
    </source>
</evidence>
<protein>
    <recommendedName>
        <fullName evidence="8">AAA+ ATPase domain-containing protein</fullName>
    </recommendedName>
</protein>
<keyword evidence="4 7" id="KW-0067">ATP-binding</keyword>
<name>A0ABR2A5T7_9ROSI</name>
<dbReference type="CDD" id="cd19510">
    <property type="entry name" value="RecA-like_BCS1"/>
    <property type="match status" value="1"/>
</dbReference>
<evidence type="ECO:0000256" key="7">
    <source>
        <dbReference type="RuleBase" id="RU003651"/>
    </source>
</evidence>
<evidence type="ECO:0000256" key="4">
    <source>
        <dbReference type="ARBA" id="ARBA00022840"/>
    </source>
</evidence>
<keyword evidence="5" id="KW-0460">Magnesium</keyword>
<dbReference type="InterPro" id="IPR027417">
    <property type="entry name" value="P-loop_NTPase"/>
</dbReference>
<evidence type="ECO:0000313" key="9">
    <source>
        <dbReference type="EMBL" id="KAK8488057.1"/>
    </source>
</evidence>
<dbReference type="Pfam" id="PF14363">
    <property type="entry name" value="AAA_assoc"/>
    <property type="match status" value="1"/>
</dbReference>
<dbReference type="InterPro" id="IPR050747">
    <property type="entry name" value="Mitochondrial_chaperone_BCS1"/>
</dbReference>
<evidence type="ECO:0000256" key="5">
    <source>
        <dbReference type="ARBA" id="ARBA00022842"/>
    </source>
</evidence>
<dbReference type="Pfam" id="PF25568">
    <property type="entry name" value="AAA_lid_At3g28540"/>
    <property type="match status" value="1"/>
</dbReference>
<reference evidence="9 10" key="1">
    <citation type="journal article" date="2024" name="G3 (Bethesda)">
        <title>Genome assembly of Hibiscus sabdariffa L. provides insights into metabolisms of medicinal natural products.</title>
        <authorList>
            <person name="Kim T."/>
        </authorList>
    </citation>
    <scope>NUCLEOTIDE SEQUENCE [LARGE SCALE GENOMIC DNA]</scope>
    <source>
        <strain evidence="9">TK-2024</strain>
        <tissue evidence="9">Old leaves</tissue>
    </source>
</reference>
<keyword evidence="7" id="KW-0547">Nucleotide-binding</keyword>
<sequence length="525" mass="59739">MDMKSNPSVVLNDNNKQVSTAKLVFSAAASVAATAILARSVAQEFVPYELRDYVFSKIKKFLLSFTSDITLVIQEFDGLNDNLLYKAAQVYLEPTIPPDTKRIRLAMPKKQGKISFSLEHSEQIVDNFNGIQVKWRSVSKNYPPKNAPPPDPYNPVLLSGETRCFELSFHKKHKETILNSYMQHILAKAKELKEKNKTLRLFTLKSDRICGRRGDMWQSLNLDHPSTFQTLAMDSELKKKIIEDLDRFMRRKEYYKRVGKAWKRGYLLFGPPGTGKSSLIAAMANYLNFDIYDLELTEIRGNSELRKLLISTGNKSILVVEDIDCSLELHRLPQSRAVLPVPVGSHRPNQLSQYQTTLSGLLNFVDGLWSSCGDERIIVLTTNHKERLDPALLRPGRIDVQIHMSYITPCGFRMLASNYLGMKEHTQFVEIEELLKTRKVTPAEVGELLMKEERTEAALQGVIQFLETTDVQGEELIMTPVTTQKVSATREHHKNAHVMKMAMTASAFMDENTNELTILTSIWCH</sequence>
<comment type="similarity">
    <text evidence="2">Belongs to the AAA ATPase family. BCS1 subfamily.</text>
</comment>
<evidence type="ECO:0000313" key="10">
    <source>
        <dbReference type="Proteomes" id="UP001396334"/>
    </source>
</evidence>
<feature type="domain" description="AAA+ ATPase" evidence="8">
    <location>
        <begin position="262"/>
        <end position="408"/>
    </location>
</feature>
<dbReference type="PANTHER" id="PTHR23070">
    <property type="entry name" value="BCS1 AAA-TYPE ATPASE"/>
    <property type="match status" value="1"/>
</dbReference>
<evidence type="ECO:0000256" key="2">
    <source>
        <dbReference type="ARBA" id="ARBA00007448"/>
    </source>
</evidence>
<dbReference type="Proteomes" id="UP001396334">
    <property type="component" value="Unassembled WGS sequence"/>
</dbReference>
<dbReference type="EMBL" id="JBBPBN010000366">
    <property type="protein sequence ID" value="KAK8488057.1"/>
    <property type="molecule type" value="Genomic_DNA"/>
</dbReference>
<dbReference type="Gene3D" id="3.40.50.300">
    <property type="entry name" value="P-loop containing nucleotide triphosphate hydrolases"/>
    <property type="match status" value="1"/>
</dbReference>
<keyword evidence="3" id="KW-0378">Hydrolase</keyword>
<dbReference type="SUPFAM" id="SSF52540">
    <property type="entry name" value="P-loop containing nucleoside triphosphate hydrolases"/>
    <property type="match status" value="1"/>
</dbReference>
<dbReference type="InterPro" id="IPR025753">
    <property type="entry name" value="AAA_N_dom"/>
</dbReference>
<comment type="cofactor">
    <cofactor evidence="1">
        <name>Mg(2+)</name>
        <dbReference type="ChEBI" id="CHEBI:18420"/>
    </cofactor>
</comment>
<proteinExistence type="inferred from homology"/>
<dbReference type="InterPro" id="IPR003593">
    <property type="entry name" value="AAA+_ATPase"/>
</dbReference>
<dbReference type="SMART" id="SM00382">
    <property type="entry name" value="AAA"/>
    <property type="match status" value="1"/>
</dbReference>
<comment type="catalytic activity">
    <reaction evidence="6">
        <text>ATP + H2O = ADP + phosphate + H(+)</text>
        <dbReference type="Rhea" id="RHEA:13065"/>
        <dbReference type="ChEBI" id="CHEBI:15377"/>
        <dbReference type="ChEBI" id="CHEBI:15378"/>
        <dbReference type="ChEBI" id="CHEBI:30616"/>
        <dbReference type="ChEBI" id="CHEBI:43474"/>
        <dbReference type="ChEBI" id="CHEBI:456216"/>
    </reaction>
</comment>
<dbReference type="Pfam" id="PF00004">
    <property type="entry name" value="AAA"/>
    <property type="match status" value="1"/>
</dbReference>
<keyword evidence="10" id="KW-1185">Reference proteome</keyword>
<accession>A0ABR2A5T7</accession>
<evidence type="ECO:0000256" key="6">
    <source>
        <dbReference type="ARBA" id="ARBA00049360"/>
    </source>
</evidence>
<dbReference type="InterPro" id="IPR003959">
    <property type="entry name" value="ATPase_AAA_core"/>
</dbReference>
<evidence type="ECO:0000256" key="1">
    <source>
        <dbReference type="ARBA" id="ARBA00001946"/>
    </source>
</evidence>
<organism evidence="9 10">
    <name type="scientific">Hibiscus sabdariffa</name>
    <name type="common">roselle</name>
    <dbReference type="NCBI Taxonomy" id="183260"/>
    <lineage>
        <taxon>Eukaryota</taxon>
        <taxon>Viridiplantae</taxon>
        <taxon>Streptophyta</taxon>
        <taxon>Embryophyta</taxon>
        <taxon>Tracheophyta</taxon>
        <taxon>Spermatophyta</taxon>
        <taxon>Magnoliopsida</taxon>
        <taxon>eudicotyledons</taxon>
        <taxon>Gunneridae</taxon>
        <taxon>Pentapetalae</taxon>
        <taxon>rosids</taxon>
        <taxon>malvids</taxon>
        <taxon>Malvales</taxon>
        <taxon>Malvaceae</taxon>
        <taxon>Malvoideae</taxon>
        <taxon>Hibiscus</taxon>
    </lineage>
</organism>